<organism evidence="3 4">
    <name type="scientific">Panagrellus redivivus</name>
    <name type="common">Microworm</name>
    <dbReference type="NCBI Taxonomy" id="6233"/>
    <lineage>
        <taxon>Eukaryota</taxon>
        <taxon>Metazoa</taxon>
        <taxon>Ecdysozoa</taxon>
        <taxon>Nematoda</taxon>
        <taxon>Chromadorea</taxon>
        <taxon>Rhabditida</taxon>
        <taxon>Tylenchina</taxon>
        <taxon>Panagrolaimomorpha</taxon>
        <taxon>Panagrolaimoidea</taxon>
        <taxon>Panagrolaimidae</taxon>
        <taxon>Panagrellus</taxon>
    </lineage>
</organism>
<evidence type="ECO:0000256" key="1">
    <source>
        <dbReference type="SAM" id="MobiDB-lite"/>
    </source>
</evidence>
<accession>A0A7E4VMR6</accession>
<dbReference type="Proteomes" id="UP000492821">
    <property type="component" value="Unassembled WGS sequence"/>
</dbReference>
<evidence type="ECO:0000313" key="4">
    <source>
        <dbReference type="WBParaSite" id="Pan_g22454.t1"/>
    </source>
</evidence>
<feature type="transmembrane region" description="Helical" evidence="2">
    <location>
        <begin position="301"/>
        <end position="330"/>
    </location>
</feature>
<feature type="transmembrane region" description="Helical" evidence="2">
    <location>
        <begin position="183"/>
        <end position="205"/>
    </location>
</feature>
<keyword evidence="3" id="KW-1185">Reference proteome</keyword>
<keyword evidence="2" id="KW-1133">Transmembrane helix</keyword>
<feature type="compositionally biased region" description="Polar residues" evidence="1">
    <location>
        <begin position="33"/>
        <end position="42"/>
    </location>
</feature>
<dbReference type="PANTHER" id="PTHR33444:SF8">
    <property type="entry name" value="MARVEL DOMAIN-CONTAINING PROTEIN"/>
    <property type="match status" value="1"/>
</dbReference>
<evidence type="ECO:0000313" key="3">
    <source>
        <dbReference type="Proteomes" id="UP000492821"/>
    </source>
</evidence>
<feature type="compositionally biased region" description="Polar residues" evidence="1">
    <location>
        <begin position="60"/>
        <end position="80"/>
    </location>
</feature>
<feature type="transmembrane region" description="Helical" evidence="2">
    <location>
        <begin position="255"/>
        <end position="281"/>
    </location>
</feature>
<protein>
    <submittedName>
        <fullName evidence="4">MARVEL domain-containing protein</fullName>
    </submittedName>
</protein>
<feature type="region of interest" description="Disordered" evidence="1">
    <location>
        <begin position="30"/>
        <end position="80"/>
    </location>
</feature>
<keyword evidence="2" id="KW-0472">Membrane</keyword>
<reference evidence="3" key="1">
    <citation type="journal article" date="2013" name="Genetics">
        <title>The draft genome and transcriptome of Panagrellus redivivus are shaped by the harsh demands of a free-living lifestyle.</title>
        <authorList>
            <person name="Srinivasan J."/>
            <person name="Dillman A.R."/>
            <person name="Macchietto M.G."/>
            <person name="Heikkinen L."/>
            <person name="Lakso M."/>
            <person name="Fracchia K.M."/>
            <person name="Antoshechkin I."/>
            <person name="Mortazavi A."/>
            <person name="Wong G."/>
            <person name="Sternberg P.W."/>
        </authorList>
    </citation>
    <scope>NUCLEOTIDE SEQUENCE [LARGE SCALE GENOMIC DNA]</scope>
    <source>
        <strain evidence="3">MT8872</strain>
    </source>
</reference>
<dbReference type="WBParaSite" id="Pan_g22454.t1">
    <property type="protein sequence ID" value="Pan_g22454.t1"/>
    <property type="gene ID" value="Pan_g22454"/>
</dbReference>
<dbReference type="InterPro" id="IPR040350">
    <property type="entry name" value="TMEM272"/>
</dbReference>
<proteinExistence type="predicted"/>
<dbReference type="AlphaFoldDB" id="A0A7E4VMR6"/>
<dbReference type="PANTHER" id="PTHR33444">
    <property type="entry name" value="SI:DKEY-19B23.12-RELATED"/>
    <property type="match status" value="1"/>
</dbReference>
<sequence>MIRGAEKYTEMPLDRRGVIEETYSSDAFERQPSGFSVQSGSTRIPGGILKNNRAAPGDYGQNSNQSSPHSTTMGLSPQNGYAQQPLMMTYATVPRAPPAVTNMLPMQPNGNMPMLPNGNISYTKAPSPSFHFDKSGPYQPTTNSEASFNTRKTDKLADVYSTSGDTVEFAGNLKAFFDNTIPAVVWLTLLLIQAVFGFTTILIGTFNYPYCNIQPMIPIYLITSGILLIINAIVRMASYMGQNQHPGNAKLKQELCYYGIEGIILLIIVVNVILGCVWVYGVRYHVHYDEGMFEDHYCDQTVYWTGWISVTGHLATFGIFIITIILILICGSLSGS</sequence>
<feature type="transmembrane region" description="Helical" evidence="2">
    <location>
        <begin position="217"/>
        <end position="234"/>
    </location>
</feature>
<reference evidence="4" key="2">
    <citation type="submission" date="2020-10" db="UniProtKB">
        <authorList>
            <consortium name="WormBaseParasite"/>
        </authorList>
    </citation>
    <scope>IDENTIFICATION</scope>
</reference>
<keyword evidence="2" id="KW-0812">Transmembrane</keyword>
<evidence type="ECO:0000256" key="2">
    <source>
        <dbReference type="SAM" id="Phobius"/>
    </source>
</evidence>
<name>A0A7E4VMR6_PANRE</name>